<dbReference type="PANTHER" id="PTHR43833">
    <property type="entry name" value="POTASSIUM CHANNEL PROTEIN 2-RELATED-RELATED"/>
    <property type="match status" value="1"/>
</dbReference>
<reference evidence="5 7" key="1">
    <citation type="submission" date="2020-06" db="EMBL/GenBank/DDBJ databases">
        <title>Anoxygenic phototrophic Chloroflexota member uses a Type I reaction center.</title>
        <authorList>
            <person name="Tsuji J.M."/>
            <person name="Shaw N.A."/>
            <person name="Nagashima S."/>
            <person name="Venkiteswaran J."/>
            <person name="Schiff S.L."/>
            <person name="Hanada S."/>
            <person name="Tank M."/>
            <person name="Neufeld J.D."/>
        </authorList>
    </citation>
    <scope>NUCLEOTIDE SEQUENCE [LARGE SCALE GENOMIC DNA]</scope>
    <source>
        <strain evidence="5">L227-S17</strain>
    </source>
</reference>
<proteinExistence type="predicted"/>
<dbReference type="EMBL" id="CP128399">
    <property type="protein sequence ID" value="WJW66719.1"/>
    <property type="molecule type" value="Genomic_DNA"/>
</dbReference>
<dbReference type="Gene3D" id="1.10.287.70">
    <property type="match status" value="1"/>
</dbReference>
<dbReference type="Proteomes" id="UP001431572">
    <property type="component" value="Chromosome 1"/>
</dbReference>
<evidence type="ECO:0000259" key="4">
    <source>
        <dbReference type="PROSITE" id="PS51201"/>
    </source>
</evidence>
<evidence type="ECO:0000313" key="5">
    <source>
        <dbReference type="EMBL" id="NWJ44837.1"/>
    </source>
</evidence>
<feature type="transmembrane region" description="Helical" evidence="3">
    <location>
        <begin position="300"/>
        <end position="320"/>
    </location>
</feature>
<dbReference type="GO" id="GO:0006813">
    <property type="term" value="P:potassium ion transport"/>
    <property type="evidence" value="ECO:0007669"/>
    <property type="project" value="InterPro"/>
</dbReference>
<dbReference type="Gene3D" id="3.40.50.720">
    <property type="entry name" value="NAD(P)-binding Rossmann-like Domain"/>
    <property type="match status" value="2"/>
</dbReference>
<keyword evidence="3" id="KW-0472">Membrane</keyword>
<evidence type="ECO:0000256" key="2">
    <source>
        <dbReference type="SAM" id="MobiDB-lite"/>
    </source>
</evidence>
<dbReference type="SUPFAM" id="SSF51735">
    <property type="entry name" value="NAD(P)-binding Rossmann-fold domains"/>
    <property type="match status" value="2"/>
</dbReference>
<dbReference type="SUPFAM" id="SSF81324">
    <property type="entry name" value="Voltage-gated potassium channels"/>
    <property type="match status" value="1"/>
</dbReference>
<feature type="transmembrane region" description="Helical" evidence="3">
    <location>
        <begin position="364"/>
        <end position="391"/>
    </location>
</feature>
<dbReference type="InterPro" id="IPR013099">
    <property type="entry name" value="K_chnl_dom"/>
</dbReference>
<dbReference type="Proteomes" id="UP000521676">
    <property type="component" value="Unassembled WGS sequence"/>
</dbReference>
<feature type="region of interest" description="Disordered" evidence="2">
    <location>
        <begin position="1"/>
        <end position="23"/>
    </location>
</feature>
<protein>
    <submittedName>
        <fullName evidence="5">NAD-binding protein</fullName>
    </submittedName>
</protein>
<dbReference type="PANTHER" id="PTHR43833:SF11">
    <property type="entry name" value="VOLTAGE-GATED POTASSIUM CHANNEL KCH"/>
    <property type="match status" value="1"/>
</dbReference>
<feature type="compositionally biased region" description="Basic and acidic residues" evidence="2">
    <location>
        <begin position="8"/>
        <end position="23"/>
    </location>
</feature>
<evidence type="ECO:0000313" key="6">
    <source>
        <dbReference type="EMBL" id="WJW66719.1"/>
    </source>
</evidence>
<organism evidence="5 7">
    <name type="scientific">Candidatus Chlorohelix allophototropha</name>
    <dbReference type="NCBI Taxonomy" id="3003348"/>
    <lineage>
        <taxon>Bacteria</taxon>
        <taxon>Bacillati</taxon>
        <taxon>Chloroflexota</taxon>
        <taxon>Chloroflexia</taxon>
        <taxon>Candidatus Chloroheliales</taxon>
        <taxon>Candidatus Chloroheliaceae</taxon>
        <taxon>Candidatus Chlorohelix</taxon>
    </lineage>
</organism>
<name>A0A8T7LVE6_9CHLR</name>
<dbReference type="InterPro" id="IPR036291">
    <property type="entry name" value="NAD(P)-bd_dom_sf"/>
</dbReference>
<evidence type="ECO:0000256" key="3">
    <source>
        <dbReference type="SAM" id="Phobius"/>
    </source>
</evidence>
<evidence type="ECO:0000313" key="8">
    <source>
        <dbReference type="Proteomes" id="UP001431572"/>
    </source>
</evidence>
<dbReference type="InterPro" id="IPR003148">
    <property type="entry name" value="RCK_N"/>
</dbReference>
<feature type="transmembrane region" description="Helical" evidence="3">
    <location>
        <begin position="411"/>
        <end position="429"/>
    </location>
</feature>
<dbReference type="Pfam" id="PF02254">
    <property type="entry name" value="TrkA_N"/>
    <property type="match status" value="2"/>
</dbReference>
<dbReference type="AlphaFoldDB" id="A0A8T7LVE6"/>
<reference evidence="6" key="2">
    <citation type="journal article" date="2024" name="Nature">
        <title>Anoxygenic phototroph of the Chloroflexota uses a type I reaction centre.</title>
        <authorList>
            <person name="Tsuji J.M."/>
            <person name="Shaw N.A."/>
            <person name="Nagashima S."/>
            <person name="Venkiteswaran J.J."/>
            <person name="Schiff S.L."/>
            <person name="Watanabe T."/>
            <person name="Fukui M."/>
            <person name="Hanada S."/>
            <person name="Tank M."/>
            <person name="Neufeld J.D."/>
        </authorList>
    </citation>
    <scope>NUCLEOTIDE SEQUENCE</scope>
    <source>
        <strain evidence="6">L227-S17</strain>
    </source>
</reference>
<accession>A0A8T7LVE6</accession>
<dbReference type="EMBL" id="JACATZ010000001">
    <property type="protein sequence ID" value="NWJ44837.1"/>
    <property type="molecule type" value="Genomic_DNA"/>
</dbReference>
<evidence type="ECO:0000256" key="1">
    <source>
        <dbReference type="ARBA" id="ARBA00004651"/>
    </source>
</evidence>
<gene>
    <name evidence="5" type="ORF">HXX08_03070</name>
    <name evidence="6" type="ORF">OZ401_002533</name>
</gene>
<keyword evidence="8" id="KW-1185">Reference proteome</keyword>
<sequence length="647" mass="72295">MQQITSEFDEKQLQQKPEREDDPSTWRDHIIICGLHNLGFRIVEHLRAVGLRLIVIDDIPDERFERRSRRMGIKFLREDSRNPEVLVEAGILGAKAVIACEDNDLENLEIILASNELVPGIRTVASFFNQKIGDQIAQAVANATVLSLSKKAGPSFIEACVNSSVLHLFNLHHDDIAVVEASVSTEGNIQDLYYPATPIKVRGTTKPPSKSVLMPPPDYIVKPGQTVVLAGQIEVLKKLPGVRLQESDLVKALNMQETPKASSNKNKKPLDNKARRFNRLNRMRKAVLDLIRDIEKPFRFALLIVGLIIMFSTVTLWFFYHPNIVDSRGNSIEFNLLDALYFTVTIIATVGFGDYSFVNQDWTLKVFGIMLILVGALSMSIVYAFVTNFVISRRIEAVVGRQKVRDMEGHVILCGLGTIGYQVMLGLIAQGKPVAVIEKSENGRFNSEAAALGVPVIVGDGRLPQMLSQLNVEKAKAIAVLSNDDLANLEIALNARAEFYAKESNKQKKLQIVLRVFDKSLGDRITKNFDIQKIYSASALAAPYFVAAALDYEVITTFYIDLQPYIVAKLAVQANSGLDRITIGDLYERKKVVVMSYIYENASYSSIKEPVFQPRKNVVLKSGDTIYIVGMYERVLEAYLLNKVVKQ</sequence>
<keyword evidence="3" id="KW-1133">Transmembrane helix</keyword>
<dbReference type="Pfam" id="PF07885">
    <property type="entry name" value="Ion_trans_2"/>
    <property type="match status" value="1"/>
</dbReference>
<feature type="domain" description="RCK N-terminal" evidence="4">
    <location>
        <begin position="27"/>
        <end position="146"/>
    </location>
</feature>
<feature type="domain" description="RCK N-terminal" evidence="4">
    <location>
        <begin position="408"/>
        <end position="535"/>
    </location>
</feature>
<dbReference type="RefSeq" id="WP_341468611.1">
    <property type="nucleotide sequence ID" value="NZ_CP128399.1"/>
</dbReference>
<dbReference type="PROSITE" id="PS51201">
    <property type="entry name" value="RCK_N"/>
    <property type="match status" value="2"/>
</dbReference>
<evidence type="ECO:0000313" key="7">
    <source>
        <dbReference type="Proteomes" id="UP000521676"/>
    </source>
</evidence>
<comment type="subcellular location">
    <subcellularLocation>
        <location evidence="1">Cell membrane</location>
        <topology evidence="1">Multi-pass membrane protein</topology>
    </subcellularLocation>
</comment>
<feature type="transmembrane region" description="Helical" evidence="3">
    <location>
        <begin position="332"/>
        <end position="352"/>
    </location>
</feature>
<keyword evidence="3" id="KW-0812">Transmembrane</keyword>
<dbReference type="GO" id="GO:0005886">
    <property type="term" value="C:plasma membrane"/>
    <property type="evidence" value="ECO:0007669"/>
    <property type="project" value="UniProtKB-SubCell"/>
</dbReference>
<dbReference type="InterPro" id="IPR050721">
    <property type="entry name" value="Trk_Ktr_HKT_K-transport"/>
</dbReference>